<comment type="caution">
    <text evidence="2">The sequence shown here is derived from an EMBL/GenBank/DDBJ whole genome shotgun (WGS) entry which is preliminary data.</text>
</comment>
<evidence type="ECO:0000313" key="3">
    <source>
        <dbReference type="Proteomes" id="UP000789901"/>
    </source>
</evidence>
<keyword evidence="3" id="KW-1185">Reference proteome</keyword>
<feature type="non-terminal residue" evidence="2">
    <location>
        <position position="1"/>
    </location>
</feature>
<name>A0ABN7VM21_GIGMA</name>
<proteinExistence type="predicted"/>
<evidence type="ECO:0000256" key="1">
    <source>
        <dbReference type="SAM" id="MobiDB-lite"/>
    </source>
</evidence>
<feature type="compositionally biased region" description="Low complexity" evidence="1">
    <location>
        <begin position="34"/>
        <end position="44"/>
    </location>
</feature>
<reference evidence="2 3" key="1">
    <citation type="submission" date="2021-06" db="EMBL/GenBank/DDBJ databases">
        <authorList>
            <person name="Kallberg Y."/>
            <person name="Tangrot J."/>
            <person name="Rosling A."/>
        </authorList>
    </citation>
    <scope>NUCLEOTIDE SEQUENCE [LARGE SCALE GENOMIC DNA]</scope>
    <source>
        <strain evidence="2 3">120-4 pot B 10/14</strain>
    </source>
</reference>
<dbReference type="EMBL" id="CAJVQB010017529">
    <property type="protein sequence ID" value="CAG8784572.1"/>
    <property type="molecule type" value="Genomic_DNA"/>
</dbReference>
<accession>A0ABN7VM21</accession>
<organism evidence="2 3">
    <name type="scientific">Gigaspora margarita</name>
    <dbReference type="NCBI Taxonomy" id="4874"/>
    <lineage>
        <taxon>Eukaryota</taxon>
        <taxon>Fungi</taxon>
        <taxon>Fungi incertae sedis</taxon>
        <taxon>Mucoromycota</taxon>
        <taxon>Glomeromycotina</taxon>
        <taxon>Glomeromycetes</taxon>
        <taxon>Diversisporales</taxon>
        <taxon>Gigasporaceae</taxon>
        <taxon>Gigaspora</taxon>
    </lineage>
</organism>
<sequence>DDEEIISVGELSQSSLTSPRRLSPALESRIVSQLLSSPSRQQSPTRITSQVTTPSRQLSPALESRVVVSPRTNAQNNFVPSTCEQYEPINAKSSCRCSQFMSPNSTTLITALNQDDKAKAGRDCLDELKCLFLRVRNPPRKAIENLIRQVIKCDLNSTEDIEWLQIAKRHFGNFRNKLVNDVENLVKSFKKIRGFPLPKMNCFLYNYSPTSSPLQKEEIIAFVNEAKTLDVLNRW</sequence>
<gene>
    <name evidence="2" type="ORF">GMARGA_LOCUS20217</name>
</gene>
<evidence type="ECO:0000313" key="2">
    <source>
        <dbReference type="EMBL" id="CAG8784572.1"/>
    </source>
</evidence>
<feature type="region of interest" description="Disordered" evidence="1">
    <location>
        <begin position="34"/>
        <end position="59"/>
    </location>
</feature>
<feature type="compositionally biased region" description="Polar residues" evidence="1">
    <location>
        <begin position="45"/>
        <end position="58"/>
    </location>
</feature>
<protein>
    <submittedName>
        <fullName evidence="2">35092_t:CDS:1</fullName>
    </submittedName>
</protein>
<dbReference type="Proteomes" id="UP000789901">
    <property type="component" value="Unassembled WGS sequence"/>
</dbReference>